<keyword evidence="3" id="KW-0813">Transport</keyword>
<evidence type="ECO:0008006" key="12">
    <source>
        <dbReference type="Google" id="ProtNLM"/>
    </source>
</evidence>
<dbReference type="GO" id="GO:0016020">
    <property type="term" value="C:membrane"/>
    <property type="evidence" value="ECO:0007669"/>
    <property type="project" value="UniProtKB-SubCell"/>
</dbReference>
<keyword evidence="4 9" id="KW-0812">Transmembrane</keyword>
<comment type="similarity">
    <text evidence="2">Belongs to the oligopeptide OPT transporter family.</text>
</comment>
<name>A0A1L9X9A1_ASPA1</name>
<protein>
    <recommendedName>
        <fullName evidence="12">OPT superfamily oligopeptide transporter</fullName>
    </recommendedName>
</protein>
<dbReference type="VEuPathDB" id="FungiDB:ASPACDRAFT_21389"/>
<reference evidence="11" key="1">
    <citation type="journal article" date="2017" name="Genome Biol.">
        <title>Comparative genomics reveals high biological diversity and specific adaptations in the industrially and medically important fungal genus Aspergillus.</title>
        <authorList>
            <person name="de Vries R.P."/>
            <person name="Riley R."/>
            <person name="Wiebenga A."/>
            <person name="Aguilar-Osorio G."/>
            <person name="Amillis S."/>
            <person name="Uchima C.A."/>
            <person name="Anderluh G."/>
            <person name="Asadollahi M."/>
            <person name="Askin M."/>
            <person name="Barry K."/>
            <person name="Battaglia E."/>
            <person name="Bayram O."/>
            <person name="Benocci T."/>
            <person name="Braus-Stromeyer S.A."/>
            <person name="Caldana C."/>
            <person name="Canovas D."/>
            <person name="Cerqueira G.C."/>
            <person name="Chen F."/>
            <person name="Chen W."/>
            <person name="Choi C."/>
            <person name="Clum A."/>
            <person name="Dos Santos R.A."/>
            <person name="Damasio A.R."/>
            <person name="Diallinas G."/>
            <person name="Emri T."/>
            <person name="Fekete E."/>
            <person name="Flipphi M."/>
            <person name="Freyberg S."/>
            <person name="Gallo A."/>
            <person name="Gournas C."/>
            <person name="Habgood R."/>
            <person name="Hainaut M."/>
            <person name="Harispe M.L."/>
            <person name="Henrissat B."/>
            <person name="Hilden K.S."/>
            <person name="Hope R."/>
            <person name="Hossain A."/>
            <person name="Karabika E."/>
            <person name="Karaffa L."/>
            <person name="Karanyi Z."/>
            <person name="Krasevec N."/>
            <person name="Kuo A."/>
            <person name="Kusch H."/>
            <person name="LaButti K."/>
            <person name="Lagendijk E.L."/>
            <person name="Lapidus A."/>
            <person name="Levasseur A."/>
            <person name="Lindquist E."/>
            <person name="Lipzen A."/>
            <person name="Logrieco A.F."/>
            <person name="MacCabe A."/>
            <person name="Maekelae M.R."/>
            <person name="Malavazi I."/>
            <person name="Melin P."/>
            <person name="Meyer V."/>
            <person name="Mielnichuk N."/>
            <person name="Miskei M."/>
            <person name="Molnar A.P."/>
            <person name="Mule G."/>
            <person name="Ngan C.Y."/>
            <person name="Orejas M."/>
            <person name="Orosz E."/>
            <person name="Ouedraogo J.P."/>
            <person name="Overkamp K.M."/>
            <person name="Park H.-S."/>
            <person name="Perrone G."/>
            <person name="Piumi F."/>
            <person name="Punt P.J."/>
            <person name="Ram A.F."/>
            <person name="Ramon A."/>
            <person name="Rauscher S."/>
            <person name="Record E."/>
            <person name="Riano-Pachon D.M."/>
            <person name="Robert V."/>
            <person name="Roehrig J."/>
            <person name="Ruller R."/>
            <person name="Salamov A."/>
            <person name="Salih N.S."/>
            <person name="Samson R.A."/>
            <person name="Sandor E."/>
            <person name="Sanguinetti M."/>
            <person name="Schuetze T."/>
            <person name="Sepcic K."/>
            <person name="Shelest E."/>
            <person name="Sherlock G."/>
            <person name="Sophianopoulou V."/>
            <person name="Squina F.M."/>
            <person name="Sun H."/>
            <person name="Susca A."/>
            <person name="Todd R.B."/>
            <person name="Tsang A."/>
            <person name="Unkles S.E."/>
            <person name="van de Wiele N."/>
            <person name="van Rossen-Uffink D."/>
            <person name="Oliveira J.V."/>
            <person name="Vesth T.C."/>
            <person name="Visser J."/>
            <person name="Yu J.-H."/>
            <person name="Zhou M."/>
            <person name="Andersen M.R."/>
            <person name="Archer D.B."/>
            <person name="Baker S.E."/>
            <person name="Benoit I."/>
            <person name="Brakhage A.A."/>
            <person name="Braus G.H."/>
            <person name="Fischer R."/>
            <person name="Frisvad J.C."/>
            <person name="Goldman G.H."/>
            <person name="Houbraken J."/>
            <person name="Oakley B."/>
            <person name="Pocsi I."/>
            <person name="Scazzocchio C."/>
            <person name="Seiboth B."/>
            <person name="vanKuyk P.A."/>
            <person name="Wortman J."/>
            <person name="Dyer P.S."/>
            <person name="Grigoriev I.V."/>
        </authorList>
    </citation>
    <scope>NUCLEOTIDE SEQUENCE [LARGE SCALE GENOMIC DNA]</scope>
    <source>
        <strain evidence="11">ATCC 16872 / CBS 172.66 / WB 5094</strain>
    </source>
</reference>
<dbReference type="Pfam" id="PF03169">
    <property type="entry name" value="OPT"/>
    <property type="match status" value="1"/>
</dbReference>
<feature type="transmembrane region" description="Helical" evidence="9">
    <location>
        <begin position="686"/>
        <end position="701"/>
    </location>
</feature>
<evidence type="ECO:0000256" key="7">
    <source>
        <dbReference type="ARBA" id="ARBA00022989"/>
    </source>
</evidence>
<dbReference type="AlphaFoldDB" id="A0A1L9X9A1"/>
<dbReference type="GO" id="GO:0015031">
    <property type="term" value="P:protein transport"/>
    <property type="evidence" value="ECO:0007669"/>
    <property type="project" value="UniProtKB-KW"/>
</dbReference>
<dbReference type="NCBIfam" id="TIGR00727">
    <property type="entry name" value="ISP4_OPT"/>
    <property type="match status" value="1"/>
</dbReference>
<evidence type="ECO:0000313" key="10">
    <source>
        <dbReference type="EMBL" id="OJK04934.1"/>
    </source>
</evidence>
<keyword evidence="8 9" id="KW-0472">Membrane</keyword>
<accession>A0A1L9X9A1</accession>
<feature type="transmembrane region" description="Helical" evidence="9">
    <location>
        <begin position="636"/>
        <end position="655"/>
    </location>
</feature>
<evidence type="ECO:0000256" key="8">
    <source>
        <dbReference type="ARBA" id="ARBA00023136"/>
    </source>
</evidence>
<sequence length="776" mass="87664">MASEVVATGKPKDEIETHLAGVDADGSSLERNEEKEEVNVAEIREVTAVEAFTWNVDGDQSPFPEVAACVPNTDDPNTPCNTVRAWVLTTVFVMIFAAVNQFFSLRYPSLTLQYVVAQLLVYPVGRAWEKLPRWRVPLGRFTFDINPGKFSIKEHALITICVNISASTAYASGSLVAITMPQYWNRDFGAGFAFIYLLTSQMLGFGLAGLARRWLVYPAALIWPSSLSSTVLFRALHEPESRATVNGWKMSRYRFFAYFTAIGFVIYWFPDYIWTSLSTFAFATWIAPKNQKVNTIFGMNSGLGLIPISLDWTQINYAGYPLMTPFYITCNAFAVVVFFYLFLSPILYYTNVWNSAYLPLLSSSTFDNTGSSYNVSRVVDENLDFVLSKYEQYSPMYISMSYSLTYGLSFAAVTAVVVHTYLYNGSEIWAKFKNSRHGGEDIHRRLMHAYREVPDIWYGILFVVTAGLGIFTVKYWETGLPVWGFIVVCCGMCVFLIVPEGILEGTTNQRVFLNIITELIAGYAWPGKPIANMMVKCYGYNSVKHGMDFAQDLKLGQYMKIPPRVLFFAQIYSSILATMTQTGVFRWMMGNITGLCDPKNTQKFTCAGAKVMYNASLIWGTIGPQRMFQSGQVYNALMYFFLIGPVVTVAVWLIYRRYPNSWVKYINVPIFFNGAGNIPPANTTQYSLWFIFGYVFMHLIRKRAFLWWKKYNYLLQAAMDTGTAIATIIIFFALTYNGITLSWWGNNVGSDTDDTNSVPWLTVPTGGHFGKGPGEF</sequence>
<keyword evidence="5" id="KW-0571">Peptide transport</keyword>
<dbReference type="InterPro" id="IPR004648">
    <property type="entry name" value="Oligpept_transpt"/>
</dbReference>
<feature type="transmembrane region" description="Helical" evidence="9">
    <location>
        <begin position="325"/>
        <end position="349"/>
    </location>
</feature>
<evidence type="ECO:0000256" key="6">
    <source>
        <dbReference type="ARBA" id="ARBA00022927"/>
    </source>
</evidence>
<evidence type="ECO:0000256" key="9">
    <source>
        <dbReference type="SAM" id="Phobius"/>
    </source>
</evidence>
<dbReference type="NCBIfam" id="TIGR00728">
    <property type="entry name" value="OPT_sfam"/>
    <property type="match status" value="1"/>
</dbReference>
<feature type="transmembrane region" description="Helical" evidence="9">
    <location>
        <begin position="156"/>
        <end position="178"/>
    </location>
</feature>
<organism evidence="10 11">
    <name type="scientific">Aspergillus aculeatus (strain ATCC 16872 / CBS 172.66 / WB 5094)</name>
    <dbReference type="NCBI Taxonomy" id="690307"/>
    <lineage>
        <taxon>Eukaryota</taxon>
        <taxon>Fungi</taxon>
        <taxon>Dikarya</taxon>
        <taxon>Ascomycota</taxon>
        <taxon>Pezizomycotina</taxon>
        <taxon>Eurotiomycetes</taxon>
        <taxon>Eurotiomycetidae</taxon>
        <taxon>Eurotiales</taxon>
        <taxon>Aspergillaceae</taxon>
        <taxon>Aspergillus</taxon>
        <taxon>Aspergillus subgen. Circumdati</taxon>
    </lineage>
</organism>
<dbReference type="PANTHER" id="PTHR22601">
    <property type="entry name" value="ISP4 LIKE PROTEIN"/>
    <property type="match status" value="1"/>
</dbReference>
<feature type="transmembrane region" description="Helical" evidence="9">
    <location>
        <begin position="482"/>
        <end position="503"/>
    </location>
</feature>
<evidence type="ECO:0000256" key="3">
    <source>
        <dbReference type="ARBA" id="ARBA00022448"/>
    </source>
</evidence>
<feature type="transmembrane region" description="Helical" evidence="9">
    <location>
        <begin position="214"/>
        <end position="235"/>
    </location>
</feature>
<dbReference type="RefSeq" id="XP_020061273.1">
    <property type="nucleotide sequence ID" value="XM_020199025.1"/>
</dbReference>
<evidence type="ECO:0000256" key="5">
    <source>
        <dbReference type="ARBA" id="ARBA00022856"/>
    </source>
</evidence>
<feature type="transmembrane region" description="Helical" evidence="9">
    <location>
        <begin position="713"/>
        <end position="734"/>
    </location>
</feature>
<dbReference type="GO" id="GO:0035673">
    <property type="term" value="F:oligopeptide transmembrane transporter activity"/>
    <property type="evidence" value="ECO:0007669"/>
    <property type="project" value="InterPro"/>
</dbReference>
<dbReference type="OMA" id="RWIVYPA"/>
<dbReference type="GeneID" id="30972839"/>
<feature type="transmembrane region" description="Helical" evidence="9">
    <location>
        <begin position="404"/>
        <end position="423"/>
    </location>
</feature>
<dbReference type="OrthoDB" id="9986677at2759"/>
<keyword evidence="6" id="KW-0653">Protein transport</keyword>
<feature type="transmembrane region" description="Helical" evidence="9">
    <location>
        <begin position="83"/>
        <end position="103"/>
    </location>
</feature>
<keyword evidence="7 9" id="KW-1133">Transmembrane helix</keyword>
<dbReference type="InterPro" id="IPR004813">
    <property type="entry name" value="OPT"/>
</dbReference>
<evidence type="ECO:0000256" key="2">
    <source>
        <dbReference type="ARBA" id="ARBA00008807"/>
    </source>
</evidence>
<dbReference type="Proteomes" id="UP000184546">
    <property type="component" value="Unassembled WGS sequence"/>
</dbReference>
<evidence type="ECO:0000313" key="11">
    <source>
        <dbReference type="Proteomes" id="UP000184546"/>
    </source>
</evidence>
<feature type="transmembrane region" description="Helical" evidence="9">
    <location>
        <begin position="190"/>
        <end position="208"/>
    </location>
</feature>
<feature type="transmembrane region" description="Helical" evidence="9">
    <location>
        <begin position="255"/>
        <end position="275"/>
    </location>
</feature>
<gene>
    <name evidence="10" type="ORF">ASPACDRAFT_21389</name>
</gene>
<evidence type="ECO:0000256" key="1">
    <source>
        <dbReference type="ARBA" id="ARBA00004141"/>
    </source>
</evidence>
<dbReference type="EMBL" id="KV878970">
    <property type="protein sequence ID" value="OJK04934.1"/>
    <property type="molecule type" value="Genomic_DNA"/>
</dbReference>
<comment type="subcellular location">
    <subcellularLocation>
        <location evidence="1">Membrane</location>
        <topology evidence="1">Multi-pass membrane protein</topology>
    </subcellularLocation>
</comment>
<evidence type="ECO:0000256" key="4">
    <source>
        <dbReference type="ARBA" id="ARBA00022692"/>
    </source>
</evidence>
<keyword evidence="11" id="KW-1185">Reference proteome</keyword>
<feature type="transmembrane region" description="Helical" evidence="9">
    <location>
        <begin position="456"/>
        <end position="476"/>
    </location>
</feature>
<proteinExistence type="inferred from homology"/>